<organism evidence="2 3">
    <name type="scientific">Streptomyces sannanensis</name>
    <dbReference type="NCBI Taxonomy" id="285536"/>
    <lineage>
        <taxon>Bacteria</taxon>
        <taxon>Bacillati</taxon>
        <taxon>Actinomycetota</taxon>
        <taxon>Actinomycetes</taxon>
        <taxon>Kitasatosporales</taxon>
        <taxon>Streptomycetaceae</taxon>
        <taxon>Streptomyces</taxon>
    </lineage>
</organism>
<keyword evidence="3" id="KW-1185">Reference proteome</keyword>
<reference evidence="3" key="1">
    <citation type="journal article" date="2019" name="Int. J. Syst. Evol. Microbiol.">
        <title>The Global Catalogue of Microorganisms (GCM) 10K type strain sequencing project: providing services to taxonomists for standard genome sequencing and annotation.</title>
        <authorList>
            <consortium name="The Broad Institute Genomics Platform"/>
            <consortium name="The Broad Institute Genome Sequencing Center for Infectious Disease"/>
            <person name="Wu L."/>
            <person name="Ma J."/>
        </authorList>
    </citation>
    <scope>NUCLEOTIDE SEQUENCE [LARGE SCALE GENOMIC DNA]</scope>
    <source>
        <strain evidence="3">JCM 9651</strain>
    </source>
</reference>
<evidence type="ECO:0000313" key="2">
    <source>
        <dbReference type="EMBL" id="GAA3372368.1"/>
    </source>
</evidence>
<dbReference type="PANTHER" id="PTHR42774">
    <property type="entry name" value="PHOSPHOTRANSFERASE SYSTEM TRANSPORT PROTEIN"/>
    <property type="match status" value="1"/>
</dbReference>
<dbReference type="InterPro" id="IPR011611">
    <property type="entry name" value="PfkB_dom"/>
</dbReference>
<proteinExistence type="predicted"/>
<accession>A0ABP6SBX7</accession>
<feature type="domain" description="Carbohydrate kinase PfkB" evidence="1">
    <location>
        <begin position="3"/>
        <end position="279"/>
    </location>
</feature>
<evidence type="ECO:0000259" key="1">
    <source>
        <dbReference type="Pfam" id="PF00294"/>
    </source>
</evidence>
<dbReference type="EMBL" id="BAAAYL010000001">
    <property type="protein sequence ID" value="GAA3372368.1"/>
    <property type="molecule type" value="Genomic_DNA"/>
</dbReference>
<dbReference type="GO" id="GO:0016301">
    <property type="term" value="F:kinase activity"/>
    <property type="evidence" value="ECO:0007669"/>
    <property type="project" value="UniProtKB-KW"/>
</dbReference>
<dbReference type="Gene3D" id="3.40.1190.20">
    <property type="match status" value="1"/>
</dbReference>
<gene>
    <name evidence="2" type="ORF">GCM10020367_27020</name>
</gene>
<dbReference type="Pfam" id="PF00294">
    <property type="entry name" value="PfkB"/>
    <property type="match status" value="1"/>
</dbReference>
<keyword evidence="2" id="KW-0418">Kinase</keyword>
<dbReference type="InterPro" id="IPR052562">
    <property type="entry name" value="Ketohexokinase-related"/>
</dbReference>
<name>A0ABP6SBX7_9ACTN</name>
<comment type="caution">
    <text evidence="2">The sequence shown here is derived from an EMBL/GenBank/DDBJ whole genome shotgun (WGS) entry which is preliminary data.</text>
</comment>
<dbReference type="RefSeq" id="WP_345037022.1">
    <property type="nucleotide sequence ID" value="NZ_BAAAYL010000001.1"/>
</dbReference>
<evidence type="ECO:0000313" key="3">
    <source>
        <dbReference type="Proteomes" id="UP001499990"/>
    </source>
</evidence>
<keyword evidence="2" id="KW-0808">Transferase</keyword>
<sequence length="286" mass="29101">MPRSLFVGLCTLDVIQLVEHVPGPNEKVTALAQTIAAGGPAANAAAAFSHLGGRATLLTGIGGHPLAAGITADLGALGVHIIDLNPDAAEPPTVSSILVTDSTGERAVASVNATGIDLEPPQDLEELLEGVDSVEFDGHHMALAIHVAETARNAGVPTVFDGGSWKPGTEKLLPLIDVAVCSADFRPPGASSHEDVLRYLLASGVPRAAVSRGDAPILWTGPEGTGSVAVPQVEVADTLGAGDILHGALTYYLGLPFPEVLARAAEVATLACASFGTRTWMVKAPG</sequence>
<protein>
    <submittedName>
        <fullName evidence="2">PfkB family carbohydrate kinase</fullName>
    </submittedName>
</protein>
<dbReference type="InterPro" id="IPR029056">
    <property type="entry name" value="Ribokinase-like"/>
</dbReference>
<dbReference type="PANTHER" id="PTHR42774:SF3">
    <property type="entry name" value="KETOHEXOKINASE"/>
    <property type="match status" value="1"/>
</dbReference>
<dbReference type="Proteomes" id="UP001499990">
    <property type="component" value="Unassembled WGS sequence"/>
</dbReference>
<dbReference type="SUPFAM" id="SSF53613">
    <property type="entry name" value="Ribokinase-like"/>
    <property type="match status" value="1"/>
</dbReference>